<comment type="caution">
    <text evidence="2">The sequence shown here is derived from an EMBL/GenBank/DDBJ whole genome shotgun (WGS) entry which is preliminary data.</text>
</comment>
<evidence type="ECO:0000313" key="2">
    <source>
        <dbReference type="EMBL" id="PNY01502.1"/>
    </source>
</evidence>
<dbReference type="SUPFAM" id="SSF56672">
    <property type="entry name" value="DNA/RNA polymerases"/>
    <property type="match status" value="1"/>
</dbReference>
<dbReference type="AlphaFoldDB" id="A0A2K3NEN9"/>
<dbReference type="PANTHER" id="PTHR33116">
    <property type="entry name" value="REVERSE TRANSCRIPTASE ZINC-BINDING DOMAIN-CONTAINING PROTEIN-RELATED-RELATED"/>
    <property type="match status" value="1"/>
</dbReference>
<name>A0A2K3NEN9_TRIPR</name>
<reference evidence="2 3" key="2">
    <citation type="journal article" date="2017" name="Front. Plant Sci.">
        <title>Gene Classification and Mining of Molecular Markers Useful in Red Clover (Trifolium pratense) Breeding.</title>
        <authorList>
            <person name="Istvanek J."/>
            <person name="Dluhosova J."/>
            <person name="Dluhos P."/>
            <person name="Patkova L."/>
            <person name="Nedelnik J."/>
            <person name="Repkova J."/>
        </authorList>
    </citation>
    <scope>NUCLEOTIDE SEQUENCE [LARGE SCALE GENOMIC DNA]</scope>
    <source>
        <strain evidence="3">cv. Tatra</strain>
        <tissue evidence="2">Young leaves</tissue>
    </source>
</reference>
<dbReference type="ExpressionAtlas" id="A0A2K3NEN9">
    <property type="expression patterns" value="baseline"/>
</dbReference>
<dbReference type="Proteomes" id="UP000236291">
    <property type="component" value="Unassembled WGS sequence"/>
</dbReference>
<organism evidence="2 3">
    <name type="scientific">Trifolium pratense</name>
    <name type="common">Red clover</name>
    <dbReference type="NCBI Taxonomy" id="57577"/>
    <lineage>
        <taxon>Eukaryota</taxon>
        <taxon>Viridiplantae</taxon>
        <taxon>Streptophyta</taxon>
        <taxon>Embryophyta</taxon>
        <taxon>Tracheophyta</taxon>
        <taxon>Spermatophyta</taxon>
        <taxon>Magnoliopsida</taxon>
        <taxon>eudicotyledons</taxon>
        <taxon>Gunneridae</taxon>
        <taxon>Pentapetalae</taxon>
        <taxon>rosids</taxon>
        <taxon>fabids</taxon>
        <taxon>Fabales</taxon>
        <taxon>Fabaceae</taxon>
        <taxon>Papilionoideae</taxon>
        <taxon>50 kb inversion clade</taxon>
        <taxon>NPAAA clade</taxon>
        <taxon>Hologalegina</taxon>
        <taxon>IRL clade</taxon>
        <taxon>Trifolieae</taxon>
        <taxon>Trifolium</taxon>
    </lineage>
</organism>
<feature type="domain" description="Reverse transcriptase" evidence="1">
    <location>
        <begin position="1"/>
        <end position="169"/>
    </location>
</feature>
<evidence type="ECO:0000259" key="1">
    <source>
        <dbReference type="PROSITE" id="PS50878"/>
    </source>
</evidence>
<dbReference type="InterPro" id="IPR043502">
    <property type="entry name" value="DNA/RNA_pol_sf"/>
</dbReference>
<proteinExistence type="predicted"/>
<gene>
    <name evidence="2" type="ORF">L195_g024800</name>
</gene>
<dbReference type="Pfam" id="PF00078">
    <property type="entry name" value="RVT_1"/>
    <property type="match status" value="1"/>
</dbReference>
<dbReference type="Pfam" id="PF13966">
    <property type="entry name" value="zf-RVT"/>
    <property type="match status" value="1"/>
</dbReference>
<dbReference type="STRING" id="57577.A0A2K3NEN9"/>
<dbReference type="InterPro" id="IPR026960">
    <property type="entry name" value="RVT-Znf"/>
</dbReference>
<protein>
    <submittedName>
        <fullName evidence="2">Ribonuclease H</fullName>
    </submittedName>
</protein>
<accession>A0A2K3NEN9</accession>
<reference evidence="2 3" key="1">
    <citation type="journal article" date="2014" name="Am. J. Bot.">
        <title>Genome assembly and annotation for red clover (Trifolium pratense; Fabaceae).</title>
        <authorList>
            <person name="Istvanek J."/>
            <person name="Jaros M."/>
            <person name="Krenek A."/>
            <person name="Repkova J."/>
        </authorList>
    </citation>
    <scope>NUCLEOTIDE SEQUENCE [LARGE SCALE GENOMIC DNA]</scope>
    <source>
        <strain evidence="3">cv. Tatra</strain>
        <tissue evidence="2">Young leaves</tissue>
    </source>
</reference>
<sequence>MLFKVDFERAYDTVSWGFLDRMMTKMGFSTDWMTWMRACIFESSMSILVNGSPTYDFKVGRGLRQGDPLSPFLFLIVDEGLAGMMNKAVAIGKFKGFKVNTNLHFHLLQFADDTIIMGEGFKLVSGLKINFVKSKLYGVNVDIRLLEAGAAFLSCNTAAIPFKFLGLPVGANPRRRETWKPVAPRCVLKSLERIQRNFFWGGGLEERKLCWLKWEQVCLPKEKGGLGGRVLSSLWWRDIITRGREFSVCWFSSNVSCHVGNGNNIEFWNFKWFGSQSFSSLFPDLYAKEVNKFAMVSERMGREGASSVCRWRWNGPLDDIEQQQVLELQGLLAGFICSDSDPDRWWWLPDVNGMFSVKSFYSFLLSSRQVTILETTEAEALSRLWKSDVPSKINVFGWRLLLNRLPTRMALHRRGILSNPFELSCVFCFRHREDGAHLFFSCYFSKVVWRNVLKWLGLSIPMDVEGIDHFMLFGDLFKVKDKGRVRHLVWLATTWNLWKLRNKVIFKGDIPETSALLDSIKLSSWMWFNGRYGRNVCCPFSSWCLDPMSCVQST</sequence>
<evidence type="ECO:0000313" key="3">
    <source>
        <dbReference type="Proteomes" id="UP000236291"/>
    </source>
</evidence>
<dbReference type="EMBL" id="ASHM01020186">
    <property type="protein sequence ID" value="PNY01502.1"/>
    <property type="molecule type" value="Genomic_DNA"/>
</dbReference>
<dbReference type="PROSITE" id="PS50878">
    <property type="entry name" value="RT_POL"/>
    <property type="match status" value="1"/>
</dbReference>
<dbReference type="InterPro" id="IPR000477">
    <property type="entry name" value="RT_dom"/>
</dbReference>
<dbReference type="PANTHER" id="PTHR33116:SF78">
    <property type="entry name" value="OS12G0587133 PROTEIN"/>
    <property type="match status" value="1"/>
</dbReference>